<sequence length="467" mass="52221">MSPLLLNYDTIAAIASELSMSGLLNLALTCRTMRRVIIPEFLYAKISLSLCNEATHQEFVRSFCRSIMADGSTAGNAVRSLDIYILHSYSREDANLVGQALEKMPYLHRAICSGVLDTYEPRIIRAIAAQVHLRHLVLFYPPPDALALLKDLGGLASIKIDGVFYHHPLSSDTPLRHLLSNSRHTLEELSLREVEWPLPSPQSNTTNDLVWPAVRTLDLGASVPEGVALDLAHYFPSTRVASLRMYPHPSEYGYPTRIESFTGGWEEYIGVVKAGSNPLFAHITSQHPLTSIEFASRLTPSLQSLIIMFTSGIELPLNLLEYVAERAPSLHIFYMAWRPKRTPDSNEYAKIIAQMASYLVRLPLRYLGLDIAIRYPFNLPEFKSAAHANLNMAAGGFVRQIRDKCPSIEAACIRLRHARHGSGVGKYWTRRARAIPHGEMPTQHLVEVSEEIGCADAAAYESYRWKA</sequence>
<accession>A0A067MHH5</accession>
<reference evidence="2" key="1">
    <citation type="journal article" date="2014" name="Proc. Natl. Acad. Sci. U.S.A.">
        <title>Extensive sampling of basidiomycete genomes demonstrates inadequacy of the white-rot/brown-rot paradigm for wood decay fungi.</title>
        <authorList>
            <person name="Riley R."/>
            <person name="Salamov A.A."/>
            <person name="Brown D.W."/>
            <person name="Nagy L.G."/>
            <person name="Floudas D."/>
            <person name="Held B.W."/>
            <person name="Levasseur A."/>
            <person name="Lombard V."/>
            <person name="Morin E."/>
            <person name="Otillar R."/>
            <person name="Lindquist E.A."/>
            <person name="Sun H."/>
            <person name="LaButti K.M."/>
            <person name="Schmutz J."/>
            <person name="Jabbour D."/>
            <person name="Luo H."/>
            <person name="Baker S.E."/>
            <person name="Pisabarro A.G."/>
            <person name="Walton J.D."/>
            <person name="Blanchette R.A."/>
            <person name="Henrissat B."/>
            <person name="Martin F."/>
            <person name="Cullen D."/>
            <person name="Hibbett D.S."/>
            <person name="Grigoriev I.V."/>
        </authorList>
    </citation>
    <scope>NUCLEOTIDE SEQUENCE [LARGE SCALE GENOMIC DNA]</scope>
    <source>
        <strain evidence="2">FD-172 SS1</strain>
    </source>
</reference>
<evidence type="ECO:0000313" key="2">
    <source>
        <dbReference type="Proteomes" id="UP000027195"/>
    </source>
</evidence>
<evidence type="ECO:0008006" key="3">
    <source>
        <dbReference type="Google" id="ProtNLM"/>
    </source>
</evidence>
<name>A0A067MHH5_BOTB1</name>
<dbReference type="Proteomes" id="UP000027195">
    <property type="component" value="Unassembled WGS sequence"/>
</dbReference>
<keyword evidence="2" id="KW-1185">Reference proteome</keyword>
<proteinExistence type="predicted"/>
<dbReference type="HOGENOM" id="CLU_039742_0_0_1"/>
<dbReference type="EMBL" id="KL198034">
    <property type="protein sequence ID" value="KDQ14984.1"/>
    <property type="molecule type" value="Genomic_DNA"/>
</dbReference>
<dbReference type="InParanoid" id="A0A067MHH5"/>
<protein>
    <recommendedName>
        <fullName evidence="3">F-box domain-containing protein</fullName>
    </recommendedName>
</protein>
<organism evidence="1 2">
    <name type="scientific">Botryobasidium botryosum (strain FD-172 SS1)</name>
    <dbReference type="NCBI Taxonomy" id="930990"/>
    <lineage>
        <taxon>Eukaryota</taxon>
        <taxon>Fungi</taxon>
        <taxon>Dikarya</taxon>
        <taxon>Basidiomycota</taxon>
        <taxon>Agaricomycotina</taxon>
        <taxon>Agaricomycetes</taxon>
        <taxon>Cantharellales</taxon>
        <taxon>Botryobasidiaceae</taxon>
        <taxon>Botryobasidium</taxon>
    </lineage>
</organism>
<gene>
    <name evidence="1" type="ORF">BOTBODRAFT_54890</name>
</gene>
<dbReference type="AlphaFoldDB" id="A0A067MHH5"/>
<evidence type="ECO:0000313" key="1">
    <source>
        <dbReference type="EMBL" id="KDQ14984.1"/>
    </source>
</evidence>